<keyword evidence="2" id="KW-0479">Metal-binding</keyword>
<evidence type="ECO:0000256" key="3">
    <source>
        <dbReference type="PIRSR" id="PIRSR607760-2"/>
    </source>
</evidence>
<evidence type="ECO:0000313" key="5">
    <source>
        <dbReference type="EMBL" id="MBB5897107.1"/>
    </source>
</evidence>
<dbReference type="InterPro" id="IPR009078">
    <property type="entry name" value="Ferritin-like_SF"/>
</dbReference>
<accession>A0A7W9KQY5</accession>
<feature type="binding site" evidence="2">
    <location>
        <position position="183"/>
    </location>
    <ligand>
        <name>Mn(2+)</name>
        <dbReference type="ChEBI" id="CHEBI:29035"/>
        <label>1</label>
    </ligand>
</feature>
<feature type="binding site" evidence="2">
    <location>
        <position position="69"/>
    </location>
    <ligand>
        <name>Mn(2+)</name>
        <dbReference type="ChEBI" id="CHEBI:29035"/>
        <label>1</label>
    </ligand>
</feature>
<dbReference type="Proteomes" id="UP000585638">
    <property type="component" value="Unassembled WGS sequence"/>
</dbReference>
<evidence type="ECO:0000256" key="4">
    <source>
        <dbReference type="SAM" id="MobiDB-lite"/>
    </source>
</evidence>
<dbReference type="Pfam" id="PF05067">
    <property type="entry name" value="Mn_catalase"/>
    <property type="match status" value="1"/>
</dbReference>
<feature type="binding site" evidence="3">
    <location>
        <position position="57"/>
    </location>
    <ligand>
        <name>Ca(2+)</name>
        <dbReference type="ChEBI" id="CHEBI:29108"/>
    </ligand>
</feature>
<dbReference type="InterPro" id="IPR012347">
    <property type="entry name" value="Ferritin-like"/>
</dbReference>
<evidence type="ECO:0000256" key="2">
    <source>
        <dbReference type="PIRSR" id="PIRSR607760-1"/>
    </source>
</evidence>
<feature type="binding site" evidence="2">
    <location>
        <position position="66"/>
    </location>
    <ligand>
        <name>Mn(2+)</name>
        <dbReference type="ChEBI" id="CHEBI:29035"/>
        <label>2</label>
    </ligand>
</feature>
<keyword evidence="3" id="KW-0106">Calcium</keyword>
<keyword evidence="6" id="KW-1185">Reference proteome</keyword>
<feature type="region of interest" description="Disordered" evidence="4">
    <location>
        <begin position="226"/>
        <end position="276"/>
    </location>
</feature>
<gene>
    <name evidence="5" type="ORF">BJ998_008366</name>
</gene>
<reference evidence="5 6" key="1">
    <citation type="submission" date="2020-08" db="EMBL/GenBank/DDBJ databases">
        <title>Sequencing the genomes of 1000 actinobacteria strains.</title>
        <authorList>
            <person name="Klenk H.-P."/>
        </authorList>
    </citation>
    <scope>NUCLEOTIDE SEQUENCE [LARGE SCALE GENOMIC DNA]</scope>
    <source>
        <strain evidence="5 6">DSM 43851</strain>
    </source>
</reference>
<protein>
    <submittedName>
        <fullName evidence="5">Mn-containing catalase</fullName>
    </submittedName>
</protein>
<feature type="binding site" evidence="2">
    <location>
        <position position="150"/>
    </location>
    <ligand>
        <name>Mn(2+)</name>
        <dbReference type="ChEBI" id="CHEBI:29035"/>
        <label>1</label>
    </ligand>
</feature>
<feature type="binding site" evidence="3">
    <location>
        <position position="225"/>
    </location>
    <ligand>
        <name>Ca(2+)</name>
        <dbReference type="ChEBI" id="CHEBI:29108"/>
    </ligand>
</feature>
<comment type="caution">
    <text evidence="5">The sequence shown here is derived from an EMBL/GenBank/DDBJ whole genome shotgun (WGS) entry which is preliminary data.</text>
</comment>
<name>A0A7W9KQY5_9PSEU</name>
<feature type="binding site" evidence="3">
    <location>
        <position position="223"/>
    </location>
    <ligand>
        <name>Ca(2+)</name>
        <dbReference type="ChEBI" id="CHEBI:29108"/>
    </ligand>
</feature>
<comment type="cofactor">
    <cofactor evidence="3">
        <name>Ca(2+)</name>
        <dbReference type="ChEBI" id="CHEBI:29108"/>
    </cofactor>
    <text evidence="3">Binds 1 Ca(2+) ion per subunit.</text>
</comment>
<dbReference type="GO" id="GO:0046872">
    <property type="term" value="F:metal ion binding"/>
    <property type="evidence" value="ECO:0007669"/>
    <property type="project" value="UniProtKB-KW"/>
</dbReference>
<dbReference type="InterPro" id="IPR007760">
    <property type="entry name" value="Mn_catalase"/>
</dbReference>
<organism evidence="5 6">
    <name type="scientific">Kutzneria kofuensis</name>
    <dbReference type="NCBI Taxonomy" id="103725"/>
    <lineage>
        <taxon>Bacteria</taxon>
        <taxon>Bacillati</taxon>
        <taxon>Actinomycetota</taxon>
        <taxon>Actinomycetes</taxon>
        <taxon>Pseudonocardiales</taxon>
        <taxon>Pseudonocardiaceae</taxon>
        <taxon>Kutzneria</taxon>
    </lineage>
</organism>
<dbReference type="CDD" id="cd01051">
    <property type="entry name" value="Mn_catalase"/>
    <property type="match status" value="1"/>
</dbReference>
<dbReference type="SUPFAM" id="SSF47240">
    <property type="entry name" value="Ferritin-like"/>
    <property type="match status" value="1"/>
</dbReference>
<feature type="binding site" evidence="3">
    <location>
        <position position="61"/>
    </location>
    <ligand>
        <name>Ca(2+)</name>
        <dbReference type="ChEBI" id="CHEBI:29108"/>
    </ligand>
</feature>
<dbReference type="EMBL" id="JACHIR010000002">
    <property type="protein sequence ID" value="MBB5897107.1"/>
    <property type="molecule type" value="Genomic_DNA"/>
</dbReference>
<feature type="binding site" evidence="2">
    <location>
        <position position="35"/>
    </location>
    <ligand>
        <name>Mn(2+)</name>
        <dbReference type="ChEBI" id="CHEBI:29035"/>
        <label>1</label>
    </ligand>
</feature>
<dbReference type="Gene3D" id="1.20.1260.10">
    <property type="match status" value="1"/>
</dbReference>
<proteinExistence type="inferred from homology"/>
<dbReference type="InterPro" id="IPR039377">
    <property type="entry name" value="Mn_catalase_dom"/>
</dbReference>
<evidence type="ECO:0000313" key="6">
    <source>
        <dbReference type="Proteomes" id="UP000585638"/>
    </source>
</evidence>
<comment type="cofactor">
    <cofactor evidence="2">
        <name>Mn(2+)</name>
        <dbReference type="ChEBI" id="CHEBI:29035"/>
    </cofactor>
    <text evidence="2">Binds 2 manganese ions per subunit.</text>
</comment>
<keyword evidence="2" id="KW-0464">Manganese</keyword>
<sequence length="276" mass="29641">MFFHTGKLQFEAKPERPDPVYARRLQELVGGAAGEITVTMQYLFQGFNCRMPGKYKDMIMDIATEEIGHVEMLATMVARLLEGAPAQVTAEAVGEDPVLAAVIGGMDPQQAIIGGGAALPADSNGYPWNGRYVMASGNLLADFYANVAAEAQSRLQTARLYGMTDDAGVKAMLQFNLARDTAHQNQWLAGIEQLREDGLADTVEDSLHEVEVTEHAATLWHLSDGTESQNGRWAAGPTPDGRHEFGVITQPQPLGEPGLAPPPDPLLFATGPTAAQ</sequence>
<evidence type="ECO:0000256" key="1">
    <source>
        <dbReference type="ARBA" id="ARBA00007644"/>
    </source>
</evidence>
<comment type="similarity">
    <text evidence="1">Belongs to the manganese catalase family.</text>
</comment>
<dbReference type="RefSeq" id="WP_184869569.1">
    <property type="nucleotide sequence ID" value="NZ_BAAAWY010000076.1"/>
</dbReference>
<dbReference type="AlphaFoldDB" id="A0A7W9KQY5"/>